<name>A0AA41RJR7_PAPNU</name>
<sequence length="159" mass="18009">MAHQGVSGLVGKLVTEIEVNCDADKFYRMRKHPEEFPQPVSDLSSTAVKVAQDDGHRSGSITQWDYVLEGKAMIAKEETTHDDEKRTLHHRIFEGDLTKDYKKFESIIEVNPKPNGHGSIVSWSIVYERMKEDSPAPFAYLAFFHQNLVDVSSQLSVSE</sequence>
<proteinExistence type="inferred from homology"/>
<dbReference type="SUPFAM" id="SSF55961">
    <property type="entry name" value="Bet v1-like"/>
    <property type="match status" value="1"/>
</dbReference>
<dbReference type="InterPro" id="IPR023393">
    <property type="entry name" value="START-like_dom_sf"/>
</dbReference>
<dbReference type="PANTHER" id="PTHR31338:SF16">
    <property type="entry name" value="POLYKETIDE CYCLASE_DEHYDRASE AND LIPID TRANSPORT SUPERFAMILY PROTEIN"/>
    <property type="match status" value="1"/>
</dbReference>
<dbReference type="EMBL" id="JAJJMA010002407">
    <property type="protein sequence ID" value="MCL7021592.1"/>
    <property type="molecule type" value="Genomic_DNA"/>
</dbReference>
<gene>
    <name evidence="3" type="ORF">MKW94_029399</name>
</gene>
<dbReference type="Pfam" id="PF00407">
    <property type="entry name" value="Bet_v_1"/>
    <property type="match status" value="1"/>
</dbReference>
<dbReference type="InterPro" id="IPR000916">
    <property type="entry name" value="Bet_v_I/MLP"/>
</dbReference>
<comment type="similarity">
    <text evidence="1">Belongs to the MLP family.</text>
</comment>
<dbReference type="Gene3D" id="3.30.530.20">
    <property type="match status" value="1"/>
</dbReference>
<organism evidence="3 4">
    <name type="scientific">Papaver nudicaule</name>
    <name type="common">Iceland poppy</name>
    <dbReference type="NCBI Taxonomy" id="74823"/>
    <lineage>
        <taxon>Eukaryota</taxon>
        <taxon>Viridiplantae</taxon>
        <taxon>Streptophyta</taxon>
        <taxon>Embryophyta</taxon>
        <taxon>Tracheophyta</taxon>
        <taxon>Spermatophyta</taxon>
        <taxon>Magnoliopsida</taxon>
        <taxon>Ranunculales</taxon>
        <taxon>Papaveraceae</taxon>
        <taxon>Papaveroideae</taxon>
        <taxon>Papaver</taxon>
    </lineage>
</organism>
<comment type="caution">
    <text evidence="3">The sequence shown here is derived from an EMBL/GenBank/DDBJ whole genome shotgun (WGS) entry which is preliminary data.</text>
</comment>
<feature type="domain" description="Bet v I/Major latex protein" evidence="2">
    <location>
        <begin position="8"/>
        <end position="158"/>
    </location>
</feature>
<keyword evidence="4" id="KW-1185">Reference proteome</keyword>
<accession>A0AA41RJR7</accession>
<dbReference type="PANTHER" id="PTHR31338">
    <property type="entry name" value="POLYKETIDE CYCLASE/DEHYDRASE AND LIPID TRANSPORT SUPERFAMILY PROTEIN"/>
    <property type="match status" value="1"/>
</dbReference>
<dbReference type="Proteomes" id="UP001177140">
    <property type="component" value="Unassembled WGS sequence"/>
</dbReference>
<protein>
    <recommendedName>
        <fullName evidence="2">Bet v I/Major latex protein domain-containing protein</fullName>
    </recommendedName>
</protein>
<evidence type="ECO:0000259" key="2">
    <source>
        <dbReference type="SMART" id="SM01037"/>
    </source>
</evidence>
<evidence type="ECO:0000313" key="3">
    <source>
        <dbReference type="EMBL" id="MCL7021592.1"/>
    </source>
</evidence>
<reference evidence="3" key="1">
    <citation type="submission" date="2022-03" db="EMBL/GenBank/DDBJ databases">
        <title>A functionally conserved STORR gene fusion in Papaver species that diverged 16.8 million years ago.</title>
        <authorList>
            <person name="Catania T."/>
        </authorList>
    </citation>
    <scope>NUCLEOTIDE SEQUENCE</scope>
    <source>
        <strain evidence="3">S-191538</strain>
    </source>
</reference>
<evidence type="ECO:0000256" key="1">
    <source>
        <dbReference type="ARBA" id="ARBA00038242"/>
    </source>
</evidence>
<evidence type="ECO:0000313" key="4">
    <source>
        <dbReference type="Proteomes" id="UP001177140"/>
    </source>
</evidence>
<dbReference type="SMART" id="SM01037">
    <property type="entry name" value="Bet_v_1"/>
    <property type="match status" value="1"/>
</dbReference>
<dbReference type="AlphaFoldDB" id="A0AA41RJR7"/>
<dbReference type="GO" id="GO:0006952">
    <property type="term" value="P:defense response"/>
    <property type="evidence" value="ECO:0007669"/>
    <property type="project" value="InterPro"/>
</dbReference>
<dbReference type="InterPro" id="IPR052006">
    <property type="entry name" value="MLP-like"/>
</dbReference>